<name>A0A9D4YSH9_CHLVU</name>
<feature type="compositionally biased region" description="Polar residues" evidence="1">
    <location>
        <begin position="658"/>
        <end position="670"/>
    </location>
</feature>
<comment type="caution">
    <text evidence="4">The sequence shown here is derived from an EMBL/GenBank/DDBJ whole genome shotgun (WGS) entry which is preliminary data.</text>
</comment>
<dbReference type="InterPro" id="IPR004302">
    <property type="entry name" value="Cellulose/chitin-bd_N"/>
</dbReference>
<reference evidence="4" key="2">
    <citation type="submission" date="2020-11" db="EMBL/GenBank/DDBJ databases">
        <authorList>
            <person name="Cecchin M."/>
            <person name="Marcolungo L."/>
            <person name="Rossato M."/>
            <person name="Girolomoni L."/>
            <person name="Cosentino E."/>
            <person name="Cuine S."/>
            <person name="Li-Beisson Y."/>
            <person name="Delledonne M."/>
            <person name="Ballottari M."/>
        </authorList>
    </citation>
    <scope>NUCLEOTIDE SEQUENCE</scope>
    <source>
        <strain evidence="4">211/11P</strain>
        <tissue evidence="4">Whole cell</tissue>
    </source>
</reference>
<feature type="region of interest" description="Disordered" evidence="1">
    <location>
        <begin position="414"/>
        <end position="508"/>
    </location>
</feature>
<feature type="domain" description="Chitin-binding type-2" evidence="3">
    <location>
        <begin position="351"/>
        <end position="410"/>
    </location>
</feature>
<evidence type="ECO:0000256" key="1">
    <source>
        <dbReference type="SAM" id="MobiDB-lite"/>
    </source>
</evidence>
<evidence type="ECO:0000259" key="3">
    <source>
        <dbReference type="PROSITE" id="PS50940"/>
    </source>
</evidence>
<dbReference type="InterPro" id="IPR036508">
    <property type="entry name" value="Chitin-bd_dom_sf"/>
</dbReference>
<dbReference type="AlphaFoldDB" id="A0A9D4YSH9"/>
<dbReference type="OrthoDB" id="512571at2759"/>
<gene>
    <name evidence="4" type="ORF">D9Q98_009578</name>
</gene>
<dbReference type="Proteomes" id="UP001055712">
    <property type="component" value="Unassembled WGS sequence"/>
</dbReference>
<evidence type="ECO:0000313" key="4">
    <source>
        <dbReference type="EMBL" id="KAI3424222.1"/>
    </source>
</evidence>
<feature type="compositionally biased region" description="Pro residues" evidence="1">
    <location>
        <begin position="584"/>
        <end position="657"/>
    </location>
</feature>
<reference evidence="4" key="1">
    <citation type="journal article" date="2019" name="Plant J.">
        <title>Chlorella vulgaris genome assembly and annotation reveals the molecular basis for metabolic acclimation to high light conditions.</title>
        <authorList>
            <person name="Cecchin M."/>
            <person name="Marcolungo L."/>
            <person name="Rossato M."/>
            <person name="Girolomoni L."/>
            <person name="Cosentino E."/>
            <person name="Cuine S."/>
            <person name="Li-Beisson Y."/>
            <person name="Delledonne M."/>
            <person name="Ballottari M."/>
        </authorList>
    </citation>
    <scope>NUCLEOTIDE SEQUENCE</scope>
    <source>
        <strain evidence="4">211/11P</strain>
    </source>
</reference>
<feature type="region of interest" description="Disordered" evidence="1">
    <location>
        <begin position="579"/>
        <end position="670"/>
    </location>
</feature>
<sequence length="813" mass="86134">MPLLQPRSGMARHHACMAVAVAALALLLAALPQAAAHGFMTLPASRNFIHSTYFNRTEAERQALPESYWDYCPHCLAAGGPGRVSNTSLLTWPVGINGFCGDMYYKDSTPLEVDTNRDHEAGGRFATEEVGGTYEEGSVMKVEVGITAHHNGQFLFRICRINAPAPGQTWAQAEKAQMTNECFNQFVLSQAAVQGSQLPYEVHSYLPFISWEGYKFDLTAPRFQYYYTVPDGIGCDGVKARCVLQWHWVTGNSCTPPGTPDQFRSKELEDCGVSGNVYPEEFWNCADIRTTARKNQPPSPPSPPMPPPAPPSPRPPSPNPSPPPSPPSPPLGSVSPPPATPGYPCDAGQAACFCSWKGVDGLFADVKAGCSAFYSCAAGGVAGYTRCGANLVFNEVNFYCDYPQNVQCASVAPVNSPPPTPPSLLTSSPPPAPKPSPSPPKSSPPLPKPSPPAPKPSPPAPKPRPPPPRPSPPPAPKPSPPLPKPSPPPPKPPSPPLGSVSPPPATSGYPCDAGQAACFCLWKGVDGLFADVKAGCSAFYSCATGGVAGYTRCGANLVFNEAYAYCDYPQNVQCPDVATATVESPPPSPSPPKASPLPPKPSPPPPKPRPPPPKPRPPPPKPRPPPPKPRPPPPRPSPPPPKPRPPPPKPKPPPPMPRTQQPLPRTNLLGSATNPRLIANLPYTSPSLTFASTVRGVLPPGMAQCGSIYSYSTGFAFRWQAPASGTVKATTCGYTKADTMMAVLLGDSPTGPWRCIRSNDDDTSCAASAGNEFASTASAPCVKGKYYLFVVAEYEGNLRPDVRLRVTGPANKR</sequence>
<dbReference type="GO" id="GO:0008061">
    <property type="term" value="F:chitin binding"/>
    <property type="evidence" value="ECO:0007669"/>
    <property type="project" value="InterPro"/>
</dbReference>
<feature type="chain" id="PRO_5039016741" description="Chitin-binding type-2 domain-containing protein" evidence="2">
    <location>
        <begin position="37"/>
        <end position="813"/>
    </location>
</feature>
<protein>
    <recommendedName>
        <fullName evidence="3">Chitin-binding type-2 domain-containing protein</fullName>
    </recommendedName>
</protein>
<dbReference type="SUPFAM" id="SSF57625">
    <property type="entry name" value="Invertebrate chitin-binding proteins"/>
    <property type="match status" value="2"/>
</dbReference>
<evidence type="ECO:0000313" key="5">
    <source>
        <dbReference type="Proteomes" id="UP001055712"/>
    </source>
</evidence>
<feature type="signal peptide" evidence="2">
    <location>
        <begin position="1"/>
        <end position="36"/>
    </location>
</feature>
<dbReference type="PRINTS" id="PR01217">
    <property type="entry name" value="PRICHEXTENSN"/>
</dbReference>
<dbReference type="Pfam" id="PF01607">
    <property type="entry name" value="CBM_14"/>
    <property type="match status" value="2"/>
</dbReference>
<dbReference type="Pfam" id="PF03067">
    <property type="entry name" value="LPMO_10"/>
    <property type="match status" value="1"/>
</dbReference>
<dbReference type="SMART" id="SM00494">
    <property type="entry name" value="ChtBD2"/>
    <property type="match status" value="2"/>
</dbReference>
<dbReference type="PROSITE" id="PS50940">
    <property type="entry name" value="CHIT_BIND_II"/>
    <property type="match status" value="2"/>
</dbReference>
<dbReference type="Gene3D" id="2.170.140.10">
    <property type="entry name" value="Chitin binding domain"/>
    <property type="match status" value="2"/>
</dbReference>
<feature type="domain" description="Chitin-binding type-2" evidence="3">
    <location>
        <begin position="517"/>
        <end position="576"/>
    </location>
</feature>
<dbReference type="InterPro" id="IPR002557">
    <property type="entry name" value="Chitin-bd_dom"/>
</dbReference>
<organism evidence="4 5">
    <name type="scientific">Chlorella vulgaris</name>
    <name type="common">Green alga</name>
    <dbReference type="NCBI Taxonomy" id="3077"/>
    <lineage>
        <taxon>Eukaryota</taxon>
        <taxon>Viridiplantae</taxon>
        <taxon>Chlorophyta</taxon>
        <taxon>core chlorophytes</taxon>
        <taxon>Trebouxiophyceae</taxon>
        <taxon>Chlorellales</taxon>
        <taxon>Chlorellaceae</taxon>
        <taxon>Chlorella clade</taxon>
        <taxon>Chlorella</taxon>
    </lineage>
</organism>
<keyword evidence="5" id="KW-1185">Reference proteome</keyword>
<feature type="compositionally biased region" description="Pro residues" evidence="1">
    <location>
        <begin position="415"/>
        <end position="505"/>
    </location>
</feature>
<proteinExistence type="predicted"/>
<dbReference type="GO" id="GO:0005576">
    <property type="term" value="C:extracellular region"/>
    <property type="evidence" value="ECO:0007669"/>
    <property type="project" value="InterPro"/>
</dbReference>
<dbReference type="EMBL" id="SIDB01000013">
    <property type="protein sequence ID" value="KAI3424222.1"/>
    <property type="molecule type" value="Genomic_DNA"/>
</dbReference>
<feature type="region of interest" description="Disordered" evidence="1">
    <location>
        <begin position="291"/>
        <end position="340"/>
    </location>
</feature>
<keyword evidence="2" id="KW-0732">Signal</keyword>
<evidence type="ECO:0000256" key="2">
    <source>
        <dbReference type="SAM" id="SignalP"/>
    </source>
</evidence>
<accession>A0A9D4YSH9</accession>
<feature type="compositionally biased region" description="Pro residues" evidence="1">
    <location>
        <begin position="297"/>
        <end position="340"/>
    </location>
</feature>